<evidence type="ECO:0000256" key="1">
    <source>
        <dbReference type="SAM" id="MobiDB-lite"/>
    </source>
</evidence>
<dbReference type="Proteomes" id="UP000447434">
    <property type="component" value="Chromosome 12"/>
</dbReference>
<reference evidence="3" key="1">
    <citation type="journal article" date="2020" name="Nat. Commun.">
        <title>Genome sequence of the cluster root forming white lupin.</title>
        <authorList>
            <person name="Hufnagel B."/>
            <person name="Marques A."/>
            <person name="Soriano A."/>
            <person name="Marques L."/>
            <person name="Divol F."/>
            <person name="Doumas P."/>
            <person name="Sallet E."/>
            <person name="Mancinotti D."/>
            <person name="Carrere S."/>
            <person name="Marande W."/>
            <person name="Arribat S."/>
            <person name="Keller J."/>
            <person name="Huneau C."/>
            <person name="Blein T."/>
            <person name="Aime D."/>
            <person name="Laguerre M."/>
            <person name="Taylor J."/>
            <person name="Schubert V."/>
            <person name="Nelson M."/>
            <person name="Geu-Flores F."/>
            <person name="Crespi M."/>
            <person name="Gallardo-Guerrero K."/>
            <person name="Delaux P.-M."/>
            <person name="Salse J."/>
            <person name="Berges H."/>
            <person name="Guyot R."/>
            <person name="Gouzy J."/>
            <person name="Peret B."/>
        </authorList>
    </citation>
    <scope>NUCLEOTIDE SEQUENCE [LARGE SCALE GENOMIC DNA]</scope>
    <source>
        <strain evidence="3">cv. Amiga</strain>
    </source>
</reference>
<dbReference type="EMBL" id="WOCE01000012">
    <property type="protein sequence ID" value="KAE9602110.1"/>
    <property type="molecule type" value="Genomic_DNA"/>
</dbReference>
<feature type="region of interest" description="Disordered" evidence="1">
    <location>
        <begin position="1"/>
        <end position="37"/>
    </location>
</feature>
<gene>
    <name evidence="2" type="ORF">Lalb_Chr12g0196101</name>
</gene>
<feature type="compositionally biased region" description="Polar residues" evidence="1">
    <location>
        <begin position="1"/>
        <end position="14"/>
    </location>
</feature>
<evidence type="ECO:0000313" key="2">
    <source>
        <dbReference type="EMBL" id="KAE9602110.1"/>
    </source>
</evidence>
<dbReference type="AlphaFoldDB" id="A0A6A4PKV3"/>
<name>A0A6A4PKV3_LUPAL</name>
<dbReference type="PANTHER" id="PTHR34682">
    <property type="entry name" value="AT HOOK MOTIF-CONTAINING PROTEIN"/>
    <property type="match status" value="1"/>
</dbReference>
<proteinExistence type="predicted"/>
<dbReference type="PANTHER" id="PTHR34682:SF11">
    <property type="entry name" value="AT HOOK MOTIF PROTEIN"/>
    <property type="match status" value="1"/>
</dbReference>
<organism evidence="2 3">
    <name type="scientific">Lupinus albus</name>
    <name type="common">White lupine</name>
    <name type="synonym">Lupinus termis</name>
    <dbReference type="NCBI Taxonomy" id="3870"/>
    <lineage>
        <taxon>Eukaryota</taxon>
        <taxon>Viridiplantae</taxon>
        <taxon>Streptophyta</taxon>
        <taxon>Embryophyta</taxon>
        <taxon>Tracheophyta</taxon>
        <taxon>Spermatophyta</taxon>
        <taxon>Magnoliopsida</taxon>
        <taxon>eudicotyledons</taxon>
        <taxon>Gunneridae</taxon>
        <taxon>Pentapetalae</taxon>
        <taxon>rosids</taxon>
        <taxon>fabids</taxon>
        <taxon>Fabales</taxon>
        <taxon>Fabaceae</taxon>
        <taxon>Papilionoideae</taxon>
        <taxon>50 kb inversion clade</taxon>
        <taxon>genistoids sensu lato</taxon>
        <taxon>core genistoids</taxon>
        <taxon>Genisteae</taxon>
        <taxon>Lupinus</taxon>
    </lineage>
</organism>
<dbReference type="OrthoDB" id="1919336at2759"/>
<comment type="caution">
    <text evidence="2">The sequence shown here is derived from an EMBL/GenBank/DDBJ whole genome shotgun (WGS) entry which is preliminary data.</text>
</comment>
<feature type="compositionally biased region" description="Basic and acidic residues" evidence="1">
    <location>
        <begin position="246"/>
        <end position="256"/>
    </location>
</feature>
<dbReference type="InterPro" id="IPR045881">
    <property type="entry name" value="MNM1-like"/>
</dbReference>
<accession>A0A6A4PKV3</accession>
<feature type="region of interest" description="Disordered" evidence="1">
    <location>
        <begin position="237"/>
        <end position="264"/>
    </location>
</feature>
<evidence type="ECO:0000313" key="3">
    <source>
        <dbReference type="Proteomes" id="UP000447434"/>
    </source>
</evidence>
<keyword evidence="3" id="KW-1185">Reference proteome</keyword>
<protein>
    <submittedName>
        <fullName evidence="2">Uncharacterized protein</fullName>
    </submittedName>
</protein>
<sequence>MMNQQNQGPGSASSVPMKRKRGRPRKEESVVQGENKPVMLGSDNVLNSYQTVGRNGDCDDEMVGKMVTGVVEGTFKSGYLLNVKVADTDAFLRGLVFLPGQVSPITAENDVAPHIQMIKRKEAPIPVQTSQADIHGSVPSSVQCSSKQPFQSQLHVPVSEEQVLPTMIHYGNSVSLESQPASATLPIPDLSKNQTSIPCGGIPQGMLEPRHENLSYSIMSKLECHKAIEQDEMLSELDASTQVKESSADERTKKDSQPASEHVPTIVNTRQQAVVYVHKLNELIQQEPNTLAIELNQIPLTSDHESMPSEQINKSVHYFVEKPKTNVLDDTKTVLAMDTLSKIDTSNSNRIPSFDAANNILDVESNHDALEIFQPQSIPFEQISKSVPSESKHPSQGCNFQDKSEFHKCFTFGDLNKVDVNQPTESLVNPLESENQIESNIS</sequence>